<protein>
    <submittedName>
        <fullName evidence="5">Lrp/AsnC family transcriptional regulator</fullName>
    </submittedName>
</protein>
<dbReference type="PANTHER" id="PTHR30154:SF34">
    <property type="entry name" value="TRANSCRIPTIONAL REGULATOR AZLB"/>
    <property type="match status" value="1"/>
</dbReference>
<dbReference type="CDD" id="cd00090">
    <property type="entry name" value="HTH_ARSR"/>
    <property type="match status" value="1"/>
</dbReference>
<dbReference type="InterPro" id="IPR000485">
    <property type="entry name" value="AsnC-type_HTH_dom"/>
</dbReference>
<accession>A0ABW1KVS3</accession>
<evidence type="ECO:0000259" key="4">
    <source>
        <dbReference type="PROSITE" id="PS50956"/>
    </source>
</evidence>
<dbReference type="InterPro" id="IPR011008">
    <property type="entry name" value="Dimeric_a/b-barrel"/>
</dbReference>
<keyword evidence="6" id="KW-1185">Reference proteome</keyword>
<evidence type="ECO:0000313" key="5">
    <source>
        <dbReference type="EMBL" id="MFC6035171.1"/>
    </source>
</evidence>
<dbReference type="Gene3D" id="1.10.10.10">
    <property type="entry name" value="Winged helix-like DNA-binding domain superfamily/Winged helix DNA-binding domain"/>
    <property type="match status" value="1"/>
</dbReference>
<proteinExistence type="predicted"/>
<dbReference type="InterPro" id="IPR019887">
    <property type="entry name" value="Tscrpt_reg_AsnC/Lrp_C"/>
</dbReference>
<dbReference type="InterPro" id="IPR036390">
    <property type="entry name" value="WH_DNA-bd_sf"/>
</dbReference>
<organism evidence="5 6">
    <name type="scientific">Hyphococcus aureus</name>
    <dbReference type="NCBI Taxonomy" id="2666033"/>
    <lineage>
        <taxon>Bacteria</taxon>
        <taxon>Pseudomonadati</taxon>
        <taxon>Pseudomonadota</taxon>
        <taxon>Alphaproteobacteria</taxon>
        <taxon>Parvularculales</taxon>
        <taxon>Parvularculaceae</taxon>
        <taxon>Hyphococcus</taxon>
    </lineage>
</organism>
<dbReference type="PRINTS" id="PR00033">
    <property type="entry name" value="HTHASNC"/>
</dbReference>
<dbReference type="PROSITE" id="PS50956">
    <property type="entry name" value="HTH_ASNC_2"/>
    <property type="match status" value="1"/>
</dbReference>
<sequence>MAKLDEANVQILTLMQQNAALTADEIAEEVGLSASAVQKRLRQMRAGGVIEREAAIVSADALGGVSLFLVNVQLIRTKHNTIGAFRALMGVTEEVVQCFHISGAFDFCLLVAAKDTHGYEAFSNRLFTEDNFVARFETSVVLRSVKYGFALPLEQLLAGR</sequence>
<comment type="caution">
    <text evidence="5">The sequence shown here is derived from an EMBL/GenBank/DDBJ whole genome shotgun (WGS) entry which is preliminary data.</text>
</comment>
<dbReference type="InterPro" id="IPR019885">
    <property type="entry name" value="Tscrpt_reg_HTH_AsnC-type_CS"/>
</dbReference>
<dbReference type="InterPro" id="IPR011991">
    <property type="entry name" value="ArsR-like_HTH"/>
</dbReference>
<reference evidence="5 6" key="1">
    <citation type="submission" date="2024-09" db="EMBL/GenBank/DDBJ databases">
        <authorList>
            <person name="Zhang Z.-H."/>
        </authorList>
    </citation>
    <scope>NUCLEOTIDE SEQUENCE [LARGE SCALE GENOMIC DNA]</scope>
    <source>
        <strain evidence="5 6">HHTR114</strain>
    </source>
</reference>
<dbReference type="EMBL" id="JBHPON010000001">
    <property type="protein sequence ID" value="MFC6035171.1"/>
    <property type="molecule type" value="Genomic_DNA"/>
</dbReference>
<keyword evidence="3" id="KW-0804">Transcription</keyword>
<dbReference type="SMART" id="SM00344">
    <property type="entry name" value="HTH_ASNC"/>
    <property type="match status" value="1"/>
</dbReference>
<dbReference type="PANTHER" id="PTHR30154">
    <property type="entry name" value="LEUCINE-RESPONSIVE REGULATORY PROTEIN"/>
    <property type="match status" value="1"/>
</dbReference>
<dbReference type="Pfam" id="PF01037">
    <property type="entry name" value="AsnC_trans_reg"/>
    <property type="match status" value="1"/>
</dbReference>
<dbReference type="InterPro" id="IPR019888">
    <property type="entry name" value="Tscrpt_reg_AsnC-like"/>
</dbReference>
<evidence type="ECO:0000256" key="2">
    <source>
        <dbReference type="ARBA" id="ARBA00023125"/>
    </source>
</evidence>
<evidence type="ECO:0000256" key="1">
    <source>
        <dbReference type="ARBA" id="ARBA00023015"/>
    </source>
</evidence>
<dbReference type="InterPro" id="IPR036388">
    <property type="entry name" value="WH-like_DNA-bd_sf"/>
</dbReference>
<dbReference type="Gene3D" id="3.30.70.920">
    <property type="match status" value="1"/>
</dbReference>
<dbReference type="RefSeq" id="WP_379879501.1">
    <property type="nucleotide sequence ID" value="NZ_JBHPON010000001.1"/>
</dbReference>
<evidence type="ECO:0000256" key="3">
    <source>
        <dbReference type="ARBA" id="ARBA00023163"/>
    </source>
</evidence>
<dbReference type="Proteomes" id="UP001596116">
    <property type="component" value="Unassembled WGS sequence"/>
</dbReference>
<dbReference type="Pfam" id="PF13412">
    <property type="entry name" value="HTH_24"/>
    <property type="match status" value="1"/>
</dbReference>
<dbReference type="SUPFAM" id="SSF46785">
    <property type="entry name" value="Winged helix' DNA-binding domain"/>
    <property type="match status" value="1"/>
</dbReference>
<dbReference type="PROSITE" id="PS00519">
    <property type="entry name" value="HTH_ASNC_1"/>
    <property type="match status" value="1"/>
</dbReference>
<evidence type="ECO:0000313" key="6">
    <source>
        <dbReference type="Proteomes" id="UP001596116"/>
    </source>
</evidence>
<keyword evidence="1" id="KW-0805">Transcription regulation</keyword>
<gene>
    <name evidence="5" type="ORF">ACFMB1_06415</name>
</gene>
<feature type="domain" description="HTH asnC-type" evidence="4">
    <location>
        <begin position="4"/>
        <end position="66"/>
    </location>
</feature>
<name>A0ABW1KVS3_9PROT</name>
<dbReference type="SUPFAM" id="SSF54909">
    <property type="entry name" value="Dimeric alpha+beta barrel"/>
    <property type="match status" value="1"/>
</dbReference>
<keyword evidence="2" id="KW-0238">DNA-binding</keyword>